<evidence type="ECO:0000256" key="4">
    <source>
        <dbReference type="ARBA" id="ARBA00025599"/>
    </source>
</evidence>
<dbReference type="EMBL" id="JALJOR010000004">
    <property type="protein sequence ID" value="KAK9818077.1"/>
    <property type="molecule type" value="Genomic_DNA"/>
</dbReference>
<dbReference type="GO" id="GO:0003676">
    <property type="term" value="F:nucleic acid binding"/>
    <property type="evidence" value="ECO:0007669"/>
    <property type="project" value="InterPro"/>
</dbReference>
<accession>A0AAW1QAS0</accession>
<evidence type="ECO:0000256" key="3">
    <source>
        <dbReference type="ARBA" id="ARBA00022801"/>
    </source>
</evidence>
<dbReference type="InterPro" id="IPR036397">
    <property type="entry name" value="RNaseH_sf"/>
</dbReference>
<proteinExistence type="predicted"/>
<dbReference type="Gene3D" id="3.30.420.10">
    <property type="entry name" value="Ribonuclease H-like superfamily/Ribonuclease H"/>
    <property type="match status" value="1"/>
</dbReference>
<organism evidence="6 7">
    <name type="scientific">[Myrmecia] bisecta</name>
    <dbReference type="NCBI Taxonomy" id="41462"/>
    <lineage>
        <taxon>Eukaryota</taxon>
        <taxon>Viridiplantae</taxon>
        <taxon>Chlorophyta</taxon>
        <taxon>core chlorophytes</taxon>
        <taxon>Trebouxiophyceae</taxon>
        <taxon>Trebouxiales</taxon>
        <taxon>Trebouxiaceae</taxon>
        <taxon>Myrmecia</taxon>
    </lineage>
</organism>
<dbReference type="InterPro" id="IPR047021">
    <property type="entry name" value="REXO1/3/4-like"/>
</dbReference>
<dbReference type="SUPFAM" id="SSF53098">
    <property type="entry name" value="Ribonuclease H-like"/>
    <property type="match status" value="1"/>
</dbReference>
<dbReference type="GO" id="GO:0005634">
    <property type="term" value="C:nucleus"/>
    <property type="evidence" value="ECO:0007669"/>
    <property type="project" value="TreeGrafter"/>
</dbReference>
<dbReference type="SMART" id="SM00479">
    <property type="entry name" value="EXOIII"/>
    <property type="match status" value="1"/>
</dbReference>
<feature type="domain" description="Exonuclease" evidence="5">
    <location>
        <begin position="2"/>
        <end position="164"/>
    </location>
</feature>
<comment type="caution">
    <text evidence="6">The sequence shown here is derived from an EMBL/GenBank/DDBJ whole genome shotgun (WGS) entry which is preliminary data.</text>
</comment>
<dbReference type="PANTHER" id="PTHR12801:SF45">
    <property type="entry name" value="RNA EXONUCLEASE 4"/>
    <property type="match status" value="1"/>
</dbReference>
<keyword evidence="3" id="KW-0378">Hydrolase</keyword>
<dbReference type="AlphaFoldDB" id="A0AAW1QAS0"/>
<evidence type="ECO:0000256" key="2">
    <source>
        <dbReference type="ARBA" id="ARBA00022722"/>
    </source>
</evidence>
<gene>
    <name evidence="6" type="ORF">WJX72_006795</name>
</gene>
<reference evidence="6 7" key="1">
    <citation type="journal article" date="2024" name="Nat. Commun.">
        <title>Phylogenomics reveals the evolutionary origins of lichenization in chlorophyte algae.</title>
        <authorList>
            <person name="Puginier C."/>
            <person name="Libourel C."/>
            <person name="Otte J."/>
            <person name="Skaloud P."/>
            <person name="Haon M."/>
            <person name="Grisel S."/>
            <person name="Petersen M."/>
            <person name="Berrin J.G."/>
            <person name="Delaux P.M."/>
            <person name="Dal Grande F."/>
            <person name="Keller J."/>
        </authorList>
    </citation>
    <scope>NUCLEOTIDE SEQUENCE [LARGE SCALE GENOMIC DNA]</scope>
    <source>
        <strain evidence="6 7">SAG 2043</strain>
    </source>
</reference>
<dbReference type="InterPro" id="IPR012337">
    <property type="entry name" value="RNaseH-like_sf"/>
</dbReference>
<dbReference type="PANTHER" id="PTHR12801">
    <property type="entry name" value="RNA EXONUCLEASE REXO1 / RECO3 FAMILY MEMBER-RELATED"/>
    <property type="match status" value="1"/>
</dbReference>
<evidence type="ECO:0000259" key="5">
    <source>
        <dbReference type="SMART" id="SM00479"/>
    </source>
</evidence>
<protein>
    <recommendedName>
        <fullName evidence="5">Exonuclease domain-containing protein</fullName>
    </recommendedName>
</protein>
<evidence type="ECO:0000256" key="1">
    <source>
        <dbReference type="ARBA" id="ARBA00022552"/>
    </source>
</evidence>
<dbReference type="Proteomes" id="UP001489004">
    <property type="component" value="Unassembled WGS sequence"/>
</dbReference>
<dbReference type="InterPro" id="IPR013520">
    <property type="entry name" value="Ribonucl_H"/>
</dbReference>
<keyword evidence="1" id="KW-0698">rRNA processing</keyword>
<dbReference type="GO" id="GO:0004527">
    <property type="term" value="F:exonuclease activity"/>
    <property type="evidence" value="ECO:0007669"/>
    <property type="project" value="InterPro"/>
</dbReference>
<dbReference type="GO" id="GO:0006364">
    <property type="term" value="P:rRNA processing"/>
    <property type="evidence" value="ECO:0007669"/>
    <property type="project" value="UniProtKB-KW"/>
</dbReference>
<evidence type="ECO:0000313" key="6">
    <source>
        <dbReference type="EMBL" id="KAK9818077.1"/>
    </source>
</evidence>
<comment type="function">
    <text evidence="4">Exoribonuclease involved in ribosome biosynthesis. Involved in the processing of ITS1, the internal transcribed spacer localized between the 18S and 5.8S rRNAs.</text>
</comment>
<evidence type="ECO:0000313" key="7">
    <source>
        <dbReference type="Proteomes" id="UP001489004"/>
    </source>
</evidence>
<keyword evidence="2" id="KW-0540">Nuclease</keyword>
<keyword evidence="7" id="KW-1185">Reference proteome</keyword>
<sequence>MDLLALDVEYAHFQRADGSLLIKPAEVCVVDQHGQAVYRSFCHPGVKLSNGFKFRGGVQEADWLEAPPLQVVAADVRKCIAGKVLVGHGLNKDLAALRLSHPKRLQRDTITYPPFRGPGGQAKRLRELAVELLQREIQSGRHDAGEDAIAAMDLYLKYIHNAPEYMGYQDMVSHYLQQYLQPHQTATANGFRAVVDKR</sequence>
<name>A0AAW1QAS0_9CHLO</name>